<dbReference type="GO" id="GO:0005886">
    <property type="term" value="C:plasma membrane"/>
    <property type="evidence" value="ECO:0007669"/>
    <property type="project" value="UniProtKB-SubCell"/>
</dbReference>
<comment type="subcellular location">
    <subcellularLocation>
        <location evidence="1 8">Cell membrane</location>
        <topology evidence="1 8">Multi-pass membrane protein</topology>
    </subcellularLocation>
</comment>
<evidence type="ECO:0000256" key="6">
    <source>
        <dbReference type="ARBA" id="ARBA00022989"/>
    </source>
</evidence>
<dbReference type="InterPro" id="IPR052017">
    <property type="entry name" value="TSUP"/>
</dbReference>
<evidence type="ECO:0000256" key="5">
    <source>
        <dbReference type="ARBA" id="ARBA00022692"/>
    </source>
</evidence>
<evidence type="ECO:0000256" key="2">
    <source>
        <dbReference type="ARBA" id="ARBA00009142"/>
    </source>
</evidence>
<dbReference type="PANTHER" id="PTHR30269:SF37">
    <property type="entry name" value="MEMBRANE TRANSPORTER PROTEIN"/>
    <property type="match status" value="1"/>
</dbReference>
<dbReference type="Proteomes" id="UP001300672">
    <property type="component" value="Chromosome"/>
</dbReference>
<feature type="transmembrane region" description="Helical" evidence="8">
    <location>
        <begin position="94"/>
        <end position="111"/>
    </location>
</feature>
<keyword evidence="5 8" id="KW-0812">Transmembrane</keyword>
<evidence type="ECO:0000313" key="9">
    <source>
        <dbReference type="EMBL" id="WGZ89524.1"/>
    </source>
</evidence>
<accession>A0AA95H786</accession>
<evidence type="ECO:0000256" key="4">
    <source>
        <dbReference type="ARBA" id="ARBA00022475"/>
    </source>
</evidence>
<evidence type="ECO:0000256" key="8">
    <source>
        <dbReference type="RuleBase" id="RU363041"/>
    </source>
</evidence>
<sequence length="238" mass="25960">MLNDLVLAAIAFATSTLTAIMGLGGGMILIALMPGLIAPAAIVPVHAATQLVSNSSRTLFGWHAIRWEFVPSFLVGSLIGGFITAQIANSINTHYLPLMIAAYILWNVWGGGIQFKTNPKGEFFTIGLLQTGLGMLVGATGPMGQSTLVRKGLSRDQNVTTSALFVGISHLLKIIFFGFIGFSFMQYWQVMLSMSLAVIAGSWVGTRLRHLIPEADFKKWLKWLLTFLAVRMIYSVFF</sequence>
<keyword evidence="4 8" id="KW-1003">Cell membrane</keyword>
<dbReference type="InterPro" id="IPR002781">
    <property type="entry name" value="TM_pro_TauE-like"/>
</dbReference>
<feature type="transmembrane region" description="Helical" evidence="8">
    <location>
        <begin position="163"/>
        <end position="183"/>
    </location>
</feature>
<protein>
    <recommendedName>
        <fullName evidence="8">Probable membrane transporter protein</fullName>
    </recommendedName>
</protein>
<evidence type="ECO:0000256" key="3">
    <source>
        <dbReference type="ARBA" id="ARBA00022448"/>
    </source>
</evidence>
<dbReference type="EMBL" id="CP124755">
    <property type="protein sequence ID" value="WGZ89524.1"/>
    <property type="molecule type" value="Genomic_DNA"/>
</dbReference>
<feature type="transmembrane region" description="Helical" evidence="8">
    <location>
        <begin position="123"/>
        <end position="143"/>
    </location>
</feature>
<reference evidence="9" key="1">
    <citation type="journal article" date="2023" name="Int. J. Mol. Sci.">
        <title>Metagenomics Revealed a New Genus 'Candidatus Thiocaldithrix dubininis' gen. nov., sp. nov. and a New Species 'Candidatus Thiothrix putei' sp. nov. in the Family Thiotrichaceae, Some Members of Which Have Traits of Both Na+- and H+-Motive Energetics.</title>
        <authorList>
            <person name="Ravin N.V."/>
            <person name="Muntyan M.S."/>
            <person name="Smolyakov D.D."/>
            <person name="Rudenko T.S."/>
            <person name="Beletsky A.V."/>
            <person name="Mardanov A.V."/>
            <person name="Grabovich M.Y."/>
        </authorList>
    </citation>
    <scope>NUCLEOTIDE SEQUENCE</scope>
    <source>
        <strain evidence="9">GKL-01</strain>
    </source>
</reference>
<dbReference type="PANTHER" id="PTHR30269">
    <property type="entry name" value="TRANSMEMBRANE PROTEIN YFCA"/>
    <property type="match status" value="1"/>
</dbReference>
<gene>
    <name evidence="9" type="ORF">QJT80_08370</name>
</gene>
<dbReference type="Pfam" id="PF01925">
    <property type="entry name" value="TauE"/>
    <property type="match status" value="1"/>
</dbReference>
<feature type="transmembrane region" description="Helical" evidence="8">
    <location>
        <begin position="220"/>
        <end position="237"/>
    </location>
</feature>
<keyword evidence="3" id="KW-0813">Transport</keyword>
<proteinExistence type="inferred from homology"/>
<dbReference type="KEGG" id="tdu:QJT80_08370"/>
<keyword evidence="6 8" id="KW-1133">Transmembrane helix</keyword>
<comment type="similarity">
    <text evidence="2 8">Belongs to the 4-toluene sulfonate uptake permease (TSUP) (TC 2.A.102) family.</text>
</comment>
<feature type="transmembrane region" description="Helical" evidence="8">
    <location>
        <begin position="28"/>
        <end position="48"/>
    </location>
</feature>
<name>A0AA95H786_9GAMM</name>
<feature type="transmembrane region" description="Helical" evidence="8">
    <location>
        <begin position="69"/>
        <end position="88"/>
    </location>
</feature>
<evidence type="ECO:0000256" key="7">
    <source>
        <dbReference type="ARBA" id="ARBA00023136"/>
    </source>
</evidence>
<feature type="transmembrane region" description="Helical" evidence="8">
    <location>
        <begin position="190"/>
        <end position="208"/>
    </location>
</feature>
<evidence type="ECO:0000256" key="1">
    <source>
        <dbReference type="ARBA" id="ARBA00004651"/>
    </source>
</evidence>
<dbReference type="AlphaFoldDB" id="A0AA95H786"/>
<organism evidence="9">
    <name type="scientific">Candidatus Thiocaldithrix dubininis</name>
    <dbReference type="NCBI Taxonomy" id="3080823"/>
    <lineage>
        <taxon>Bacteria</taxon>
        <taxon>Pseudomonadati</taxon>
        <taxon>Pseudomonadota</taxon>
        <taxon>Gammaproteobacteria</taxon>
        <taxon>Thiotrichales</taxon>
        <taxon>Thiotrichaceae</taxon>
        <taxon>Candidatus Thiocaldithrix</taxon>
    </lineage>
</organism>
<keyword evidence="7 8" id="KW-0472">Membrane</keyword>
<reference evidence="9" key="2">
    <citation type="submission" date="2023-04" db="EMBL/GenBank/DDBJ databases">
        <authorList>
            <person name="Beletskiy A.V."/>
            <person name="Mardanov A.V."/>
            <person name="Ravin N.V."/>
        </authorList>
    </citation>
    <scope>NUCLEOTIDE SEQUENCE</scope>
    <source>
        <strain evidence="9">GKL-01</strain>
    </source>
</reference>